<dbReference type="GO" id="GO:0000184">
    <property type="term" value="P:nuclear-transcribed mRNA catabolic process, nonsense-mediated decay"/>
    <property type="evidence" value="ECO:0007669"/>
    <property type="project" value="UniProtKB-KW"/>
</dbReference>
<name>A0A6A6W7X6_9PEZI</name>
<evidence type="ECO:0000256" key="9">
    <source>
        <dbReference type="ARBA" id="ARBA00022884"/>
    </source>
</evidence>
<feature type="domain" description="Btz" evidence="14">
    <location>
        <begin position="137"/>
        <end position="260"/>
    </location>
</feature>
<reference evidence="15" key="1">
    <citation type="journal article" date="2020" name="Stud. Mycol.">
        <title>101 Dothideomycetes genomes: a test case for predicting lifestyles and emergence of pathogens.</title>
        <authorList>
            <person name="Haridas S."/>
            <person name="Albert R."/>
            <person name="Binder M."/>
            <person name="Bloem J."/>
            <person name="Labutti K."/>
            <person name="Salamov A."/>
            <person name="Andreopoulos B."/>
            <person name="Baker S."/>
            <person name="Barry K."/>
            <person name="Bills G."/>
            <person name="Bluhm B."/>
            <person name="Cannon C."/>
            <person name="Castanera R."/>
            <person name="Culley D."/>
            <person name="Daum C."/>
            <person name="Ezra D."/>
            <person name="Gonzalez J."/>
            <person name="Henrissat B."/>
            <person name="Kuo A."/>
            <person name="Liang C."/>
            <person name="Lipzen A."/>
            <person name="Lutzoni F."/>
            <person name="Magnuson J."/>
            <person name="Mondo S."/>
            <person name="Nolan M."/>
            <person name="Ohm R."/>
            <person name="Pangilinan J."/>
            <person name="Park H.-J."/>
            <person name="Ramirez L."/>
            <person name="Alfaro M."/>
            <person name="Sun H."/>
            <person name="Tritt A."/>
            <person name="Yoshinaga Y."/>
            <person name="Zwiers L.-H."/>
            <person name="Turgeon B."/>
            <person name="Goodwin S."/>
            <person name="Spatafora J."/>
            <person name="Crous P."/>
            <person name="Grigoriev I."/>
        </authorList>
    </citation>
    <scope>NUCLEOTIDE SEQUENCE</scope>
    <source>
        <strain evidence="15">CBS 121739</strain>
    </source>
</reference>
<evidence type="ECO:0000256" key="5">
    <source>
        <dbReference type="ARBA" id="ARBA00022490"/>
    </source>
</evidence>
<accession>A0A6A6W7X6</accession>
<feature type="compositionally biased region" description="Polar residues" evidence="13">
    <location>
        <begin position="510"/>
        <end position="544"/>
    </location>
</feature>
<dbReference type="GO" id="GO:0003729">
    <property type="term" value="F:mRNA binding"/>
    <property type="evidence" value="ECO:0007669"/>
    <property type="project" value="InterPro"/>
</dbReference>
<keyword evidence="9" id="KW-0694">RNA-binding</keyword>
<keyword evidence="16" id="KW-1185">Reference proteome</keyword>
<dbReference type="RefSeq" id="XP_033600760.1">
    <property type="nucleotide sequence ID" value="XM_033740973.1"/>
</dbReference>
<keyword evidence="8" id="KW-0810">Translation regulation</keyword>
<evidence type="ECO:0000256" key="8">
    <source>
        <dbReference type="ARBA" id="ARBA00022845"/>
    </source>
</evidence>
<dbReference type="AlphaFoldDB" id="A0A6A6W7X6"/>
<dbReference type="GO" id="GO:0035145">
    <property type="term" value="C:exon-exon junction complex"/>
    <property type="evidence" value="ECO:0007669"/>
    <property type="project" value="InterPro"/>
</dbReference>
<dbReference type="GeneID" id="54482027"/>
<feature type="compositionally biased region" description="Basic and acidic residues" evidence="13">
    <location>
        <begin position="150"/>
        <end position="169"/>
    </location>
</feature>
<evidence type="ECO:0000313" key="15">
    <source>
        <dbReference type="EMBL" id="KAF2758309.1"/>
    </source>
</evidence>
<keyword evidence="5" id="KW-0963">Cytoplasm</keyword>
<evidence type="ECO:0000313" key="16">
    <source>
        <dbReference type="Proteomes" id="UP000799437"/>
    </source>
</evidence>
<keyword evidence="7" id="KW-0509">mRNA transport</keyword>
<dbReference type="InterPro" id="IPR018545">
    <property type="entry name" value="Btz_dom"/>
</dbReference>
<dbReference type="OrthoDB" id="5413466at2759"/>
<keyword evidence="4" id="KW-0813">Transport</keyword>
<dbReference type="GO" id="GO:0051028">
    <property type="term" value="P:mRNA transport"/>
    <property type="evidence" value="ECO:0007669"/>
    <property type="project" value="UniProtKB-KW"/>
</dbReference>
<evidence type="ECO:0000259" key="14">
    <source>
        <dbReference type="SMART" id="SM01044"/>
    </source>
</evidence>
<evidence type="ECO:0000256" key="11">
    <source>
        <dbReference type="ARBA" id="ARBA00023187"/>
    </source>
</evidence>
<keyword evidence="6" id="KW-0507">mRNA processing</keyword>
<keyword evidence="10" id="KW-0866">Nonsense-mediated mRNA decay</keyword>
<evidence type="ECO:0000256" key="6">
    <source>
        <dbReference type="ARBA" id="ARBA00022664"/>
    </source>
</evidence>
<evidence type="ECO:0000256" key="2">
    <source>
        <dbReference type="ARBA" id="ARBA00004496"/>
    </source>
</evidence>
<dbReference type="Proteomes" id="UP000799437">
    <property type="component" value="Unassembled WGS sequence"/>
</dbReference>
<dbReference type="PANTHER" id="PTHR46837:SF5">
    <property type="entry name" value="PROTEIN MLN51 HOMOLOG"/>
    <property type="match status" value="1"/>
</dbReference>
<feature type="compositionally biased region" description="Acidic residues" evidence="13">
    <location>
        <begin position="46"/>
        <end position="57"/>
    </location>
</feature>
<evidence type="ECO:0000256" key="3">
    <source>
        <dbReference type="ARBA" id="ARBA00009548"/>
    </source>
</evidence>
<comment type="subcellular location">
    <subcellularLocation>
        <location evidence="2">Cytoplasm</location>
    </subcellularLocation>
    <subcellularLocation>
        <location evidence="1">Nucleus</location>
    </subcellularLocation>
</comment>
<dbReference type="Pfam" id="PF09405">
    <property type="entry name" value="Btz"/>
    <property type="match status" value="1"/>
</dbReference>
<gene>
    <name evidence="15" type="ORF">EJ05DRAFT_346926</name>
</gene>
<dbReference type="EMBL" id="ML996571">
    <property type="protein sequence ID" value="KAF2758309.1"/>
    <property type="molecule type" value="Genomic_DNA"/>
</dbReference>
<evidence type="ECO:0000256" key="12">
    <source>
        <dbReference type="ARBA" id="ARBA00023242"/>
    </source>
</evidence>
<evidence type="ECO:0000256" key="4">
    <source>
        <dbReference type="ARBA" id="ARBA00022448"/>
    </source>
</evidence>
<dbReference type="GO" id="GO:0005737">
    <property type="term" value="C:cytoplasm"/>
    <property type="evidence" value="ECO:0007669"/>
    <property type="project" value="UniProtKB-SubCell"/>
</dbReference>
<proteinExistence type="inferred from homology"/>
<comment type="similarity">
    <text evidence="3">Belongs to the CASC3 family.</text>
</comment>
<sequence length="693" mass="75862">MKMAAQRRRNIVQRRRRNEEEGDDEASVVTDHNDDSQSEGSIQSDQDADADASDLSDTETPGPLNDSEIHRKPQSRQQRSDNIRSGQNEILTGENGDKFFPQSTDTVVMMNGLNLSESVAKDEGVDFETLNRKRHAVPTHPVIVTSKQETPAERRRREHEEYRRKKEDDPAFIPNRGPFFMHDQRASGPGANGFRSIARGRGRGRGGVGAPFASHNDVAPPDETLSGPWAHDLHQSLLDQDGRAQLSINPTYPSFSNTQSAVRKAIPAPSRPNLAQSFSTTREIAKALIRVSLPGMEVPVNFADVPLKLYARLPNHRPPLRRDKPVRISLPNHPPRYIFPSTERSFIFIPRAMRPNQQGFGRGRGRGIGSMGGFSSRRTSVYAGSVNSPSVAMSRRSSLAREFPRDGIISPTGSVVSRPPGSSDMVKPIVRLPPGQTQASAFGHATPIVNIPPPSTYPLPQRPAFRENSAGLPMYQPRPQKAVSMAGIESPVNVFAAPLQQEQLPFHQQVPPQLNGQGPPDQTQQYPPHTRQLSYPSQPSTGTPLSHIPERAIHAQPFQPYQQSGYPMPNGYAPGYFYAPSNPPQGQYPTVTPSGMVPMYMQGGQSGTYMLPAGPASVSVPVTNTTQSQASMVAHEANGTVYYYDPFSVYTATAMEGYAPTSYAVPGIGGMMTPSPDGYHYPQMQPGGTVYYG</sequence>
<dbReference type="PANTHER" id="PTHR46837">
    <property type="entry name" value="PROTEIN MLN51 HOMOLOG"/>
    <property type="match status" value="1"/>
</dbReference>
<keyword evidence="12" id="KW-0539">Nucleus</keyword>
<feature type="region of interest" description="Disordered" evidence="13">
    <location>
        <begin position="1"/>
        <end position="82"/>
    </location>
</feature>
<keyword evidence="11" id="KW-0508">mRNA splicing</keyword>
<feature type="compositionally biased region" description="Basic residues" evidence="13">
    <location>
        <begin position="1"/>
        <end position="16"/>
    </location>
</feature>
<organism evidence="15 16">
    <name type="scientific">Pseudovirgaria hyperparasitica</name>
    <dbReference type="NCBI Taxonomy" id="470096"/>
    <lineage>
        <taxon>Eukaryota</taxon>
        <taxon>Fungi</taxon>
        <taxon>Dikarya</taxon>
        <taxon>Ascomycota</taxon>
        <taxon>Pezizomycotina</taxon>
        <taxon>Dothideomycetes</taxon>
        <taxon>Dothideomycetes incertae sedis</taxon>
        <taxon>Acrospermales</taxon>
        <taxon>Acrospermaceae</taxon>
        <taxon>Pseudovirgaria</taxon>
    </lineage>
</organism>
<dbReference type="GO" id="GO:0006417">
    <property type="term" value="P:regulation of translation"/>
    <property type="evidence" value="ECO:0007669"/>
    <property type="project" value="UniProtKB-KW"/>
</dbReference>
<evidence type="ECO:0000256" key="10">
    <source>
        <dbReference type="ARBA" id="ARBA00023161"/>
    </source>
</evidence>
<evidence type="ECO:0000256" key="13">
    <source>
        <dbReference type="SAM" id="MobiDB-lite"/>
    </source>
</evidence>
<dbReference type="InterPro" id="IPR044796">
    <property type="entry name" value="MLN51_plant"/>
</dbReference>
<dbReference type="GO" id="GO:0006397">
    <property type="term" value="P:mRNA processing"/>
    <property type="evidence" value="ECO:0007669"/>
    <property type="project" value="UniProtKB-KW"/>
</dbReference>
<protein>
    <recommendedName>
        <fullName evidence="14">Btz domain-containing protein</fullName>
    </recommendedName>
</protein>
<evidence type="ECO:0000256" key="7">
    <source>
        <dbReference type="ARBA" id="ARBA00022816"/>
    </source>
</evidence>
<feature type="region of interest" description="Disordered" evidence="13">
    <location>
        <begin position="147"/>
        <end position="189"/>
    </location>
</feature>
<feature type="region of interest" description="Disordered" evidence="13">
    <location>
        <begin position="509"/>
        <end position="546"/>
    </location>
</feature>
<dbReference type="GO" id="GO:0008380">
    <property type="term" value="P:RNA splicing"/>
    <property type="evidence" value="ECO:0007669"/>
    <property type="project" value="UniProtKB-KW"/>
</dbReference>
<evidence type="ECO:0000256" key="1">
    <source>
        <dbReference type="ARBA" id="ARBA00004123"/>
    </source>
</evidence>
<dbReference type="SMART" id="SM01044">
    <property type="entry name" value="Btz"/>
    <property type="match status" value="1"/>
</dbReference>